<name>A0A7J7JSU2_BUGNE</name>
<protein>
    <submittedName>
        <fullName evidence="2">Uncharacterized protein</fullName>
    </submittedName>
</protein>
<dbReference type="EMBL" id="VXIV02001817">
    <property type="protein sequence ID" value="KAF6029419.1"/>
    <property type="molecule type" value="Genomic_DNA"/>
</dbReference>
<feature type="compositionally biased region" description="Polar residues" evidence="1">
    <location>
        <begin position="1"/>
        <end position="11"/>
    </location>
</feature>
<keyword evidence="3" id="KW-1185">Reference proteome</keyword>
<accession>A0A7J7JSU2</accession>
<dbReference type="Proteomes" id="UP000593567">
    <property type="component" value="Unassembled WGS sequence"/>
</dbReference>
<proteinExistence type="predicted"/>
<feature type="region of interest" description="Disordered" evidence="1">
    <location>
        <begin position="1"/>
        <end position="24"/>
    </location>
</feature>
<organism evidence="2 3">
    <name type="scientific">Bugula neritina</name>
    <name type="common">Brown bryozoan</name>
    <name type="synonym">Sertularia neritina</name>
    <dbReference type="NCBI Taxonomy" id="10212"/>
    <lineage>
        <taxon>Eukaryota</taxon>
        <taxon>Metazoa</taxon>
        <taxon>Spiralia</taxon>
        <taxon>Lophotrochozoa</taxon>
        <taxon>Bryozoa</taxon>
        <taxon>Gymnolaemata</taxon>
        <taxon>Cheilostomatida</taxon>
        <taxon>Flustrina</taxon>
        <taxon>Buguloidea</taxon>
        <taxon>Bugulidae</taxon>
        <taxon>Bugula</taxon>
    </lineage>
</organism>
<dbReference type="AlphaFoldDB" id="A0A7J7JSU2"/>
<evidence type="ECO:0000256" key="1">
    <source>
        <dbReference type="SAM" id="MobiDB-lite"/>
    </source>
</evidence>
<sequence length="66" mass="7311">MAMLDSCSQGAENPRGDNSLVSTDIHNPTEVEGAHALALCDYFLPLRRNRSSYHFGLVTQFRLSIS</sequence>
<reference evidence="2" key="1">
    <citation type="submission" date="2020-06" db="EMBL/GenBank/DDBJ databases">
        <title>Draft genome of Bugula neritina, a colonial animal packing powerful symbionts and potential medicines.</title>
        <authorList>
            <person name="Rayko M."/>
        </authorList>
    </citation>
    <scope>NUCLEOTIDE SEQUENCE [LARGE SCALE GENOMIC DNA]</scope>
    <source>
        <strain evidence="2">Kwan_BN1</strain>
    </source>
</reference>
<gene>
    <name evidence="2" type="ORF">EB796_012298</name>
</gene>
<comment type="caution">
    <text evidence="2">The sequence shown here is derived from an EMBL/GenBank/DDBJ whole genome shotgun (WGS) entry which is preliminary data.</text>
</comment>
<evidence type="ECO:0000313" key="3">
    <source>
        <dbReference type="Proteomes" id="UP000593567"/>
    </source>
</evidence>
<evidence type="ECO:0000313" key="2">
    <source>
        <dbReference type="EMBL" id="KAF6029419.1"/>
    </source>
</evidence>